<evidence type="ECO:0000256" key="5">
    <source>
        <dbReference type="ARBA" id="ARBA00022989"/>
    </source>
</evidence>
<proteinExistence type="inferred from homology"/>
<dbReference type="EC" id="2.4.1.-" evidence="10"/>
<feature type="transmembrane region" description="Helical" evidence="9">
    <location>
        <begin position="212"/>
        <end position="230"/>
    </location>
</feature>
<evidence type="ECO:0000256" key="8">
    <source>
        <dbReference type="SAM" id="MobiDB-lite"/>
    </source>
</evidence>
<keyword evidence="4 9" id="KW-0812">Transmembrane</keyword>
<evidence type="ECO:0000256" key="1">
    <source>
        <dbReference type="ARBA" id="ARBA00004651"/>
    </source>
</evidence>
<evidence type="ECO:0000256" key="9">
    <source>
        <dbReference type="SAM" id="Phobius"/>
    </source>
</evidence>
<name>A0ABR9IFA8_9PSEU</name>
<evidence type="ECO:0000256" key="3">
    <source>
        <dbReference type="ARBA" id="ARBA00022679"/>
    </source>
</evidence>
<keyword evidence="3 10" id="KW-0808">Transferase</keyword>
<evidence type="ECO:0000256" key="6">
    <source>
        <dbReference type="ARBA" id="ARBA00023136"/>
    </source>
</evidence>
<keyword evidence="11" id="KW-1185">Reference proteome</keyword>
<feature type="transmembrane region" description="Helical" evidence="9">
    <location>
        <begin position="386"/>
        <end position="409"/>
    </location>
</feature>
<feature type="transmembrane region" description="Helical" evidence="9">
    <location>
        <begin position="19"/>
        <end position="39"/>
    </location>
</feature>
<comment type="caution">
    <text evidence="10">The sequence shown here is derived from an EMBL/GenBank/DDBJ whole genome shotgun (WGS) entry which is preliminary data.</text>
</comment>
<protein>
    <submittedName>
        <fullName evidence="10">Alpha-1,2-mannosyltransferase</fullName>
        <ecNumber evidence="10">2.4.1.-</ecNumber>
    </submittedName>
</protein>
<accession>A0ABR9IFA8</accession>
<comment type="subcellular location">
    <subcellularLocation>
        <location evidence="1">Cell membrane</location>
        <topology evidence="1">Multi-pass membrane protein</topology>
    </subcellularLocation>
</comment>
<dbReference type="EMBL" id="JADBEG010000001">
    <property type="protein sequence ID" value="MBE1501859.1"/>
    <property type="molecule type" value="Genomic_DNA"/>
</dbReference>
<dbReference type="GO" id="GO:0016757">
    <property type="term" value="F:glycosyltransferase activity"/>
    <property type="evidence" value="ECO:0007669"/>
    <property type="project" value="UniProtKB-KW"/>
</dbReference>
<evidence type="ECO:0000256" key="2">
    <source>
        <dbReference type="ARBA" id="ARBA00022475"/>
    </source>
</evidence>
<keyword evidence="5 9" id="KW-1133">Transmembrane helix</keyword>
<dbReference type="Pfam" id="PF09594">
    <property type="entry name" value="GT87"/>
    <property type="match status" value="1"/>
</dbReference>
<keyword evidence="6 9" id="KW-0472">Membrane</keyword>
<comment type="similarity">
    <text evidence="7">Belongs to the glycosyltransferase 87 family.</text>
</comment>
<feature type="transmembrane region" description="Helical" evidence="9">
    <location>
        <begin position="103"/>
        <end position="125"/>
    </location>
</feature>
<evidence type="ECO:0000256" key="7">
    <source>
        <dbReference type="ARBA" id="ARBA00024033"/>
    </source>
</evidence>
<gene>
    <name evidence="10" type="ORF">H4696_008959</name>
</gene>
<feature type="transmembrane region" description="Helical" evidence="9">
    <location>
        <begin position="180"/>
        <end position="205"/>
    </location>
</feature>
<sequence length="466" mass="49302">MAAIVESEAPVERRLPAPLWWTVLSGALLLVVLAGYTVWAGVWAKAGVYLEDFRVYVAAGQALRDGAPLYEPGVAHLPTIAGTLKYPPFAAEVFLPMTVVPKLLLPLTAVLVNLFSLLVVVWVALGRQGYAADHGRVAATAALTALALPMQPVLLNFTVGQVNLVLLMLVLVDLTGRDRWWTGAGVGLAAGIKLMPVIFVVYLLVARRFRAAAVAVGAFGLTVLAGFAAVPGEAAKFWAANLADPSRVTGSSDAMASENQSIRGAMARLLGIADVPGVIWIPVAAVVALAALWIAVRAHRAGRELLAVSVVGVLMVLATPWTWTHYWVWFVPFFVMAACGALRARSWWPAAILTATYLLLFPWQVGTGRNDIPLVGLVVLPQNHPPLAQAAAHTLYVALAFALLLLAALHPTWLDPTASRQRNATTRDGGPGASPRRGRGGSTPTKRRNPGIGEGPQGPDQAGAMG</sequence>
<feature type="transmembrane region" description="Helical" evidence="9">
    <location>
        <begin position="303"/>
        <end position="320"/>
    </location>
</feature>
<feature type="transmembrane region" description="Helical" evidence="9">
    <location>
        <begin position="277"/>
        <end position="296"/>
    </location>
</feature>
<evidence type="ECO:0000313" key="10">
    <source>
        <dbReference type="EMBL" id="MBE1501859.1"/>
    </source>
</evidence>
<reference evidence="10 11" key="1">
    <citation type="submission" date="2020-10" db="EMBL/GenBank/DDBJ databases">
        <title>Sequencing the genomes of 1000 actinobacteria strains.</title>
        <authorList>
            <person name="Klenk H.-P."/>
        </authorList>
    </citation>
    <scope>NUCLEOTIDE SEQUENCE [LARGE SCALE GENOMIC DNA]</scope>
    <source>
        <strain evidence="10 11">DSM 44653</strain>
    </source>
</reference>
<dbReference type="Proteomes" id="UP000631670">
    <property type="component" value="Unassembled WGS sequence"/>
</dbReference>
<dbReference type="RefSeq" id="WP_192782886.1">
    <property type="nucleotide sequence ID" value="NZ_JADBEG010000001.1"/>
</dbReference>
<organism evidence="10 11">
    <name type="scientific">Amycolatopsis lexingtonensis</name>
    <dbReference type="NCBI Taxonomy" id="218822"/>
    <lineage>
        <taxon>Bacteria</taxon>
        <taxon>Bacillati</taxon>
        <taxon>Actinomycetota</taxon>
        <taxon>Actinomycetes</taxon>
        <taxon>Pseudonocardiales</taxon>
        <taxon>Pseudonocardiaceae</taxon>
        <taxon>Amycolatopsis</taxon>
    </lineage>
</organism>
<evidence type="ECO:0000313" key="11">
    <source>
        <dbReference type="Proteomes" id="UP000631670"/>
    </source>
</evidence>
<feature type="region of interest" description="Disordered" evidence="8">
    <location>
        <begin position="418"/>
        <end position="466"/>
    </location>
</feature>
<keyword evidence="10" id="KW-0328">Glycosyltransferase</keyword>
<dbReference type="InterPro" id="IPR018584">
    <property type="entry name" value="GT87"/>
</dbReference>
<keyword evidence="2" id="KW-1003">Cell membrane</keyword>
<evidence type="ECO:0000256" key="4">
    <source>
        <dbReference type="ARBA" id="ARBA00022692"/>
    </source>
</evidence>